<protein>
    <submittedName>
        <fullName evidence="3">Uncharacterized protein</fullName>
    </submittedName>
</protein>
<reference evidence="3" key="1">
    <citation type="submission" date="2015-07" db="EMBL/GenBank/DDBJ databases">
        <title>Transcriptome Assembly of Anthurium amnicola.</title>
        <authorList>
            <person name="Suzuki J."/>
        </authorList>
    </citation>
    <scope>NUCLEOTIDE SEQUENCE</scope>
</reference>
<gene>
    <name evidence="3" type="ORF">g.72158</name>
    <name evidence="2" type="ORF">g.72161</name>
</gene>
<feature type="region of interest" description="Disordered" evidence="1">
    <location>
        <begin position="194"/>
        <end position="228"/>
    </location>
</feature>
<dbReference type="PANTHER" id="PTHR33924:SF1">
    <property type="entry name" value="DNA-DIRECTED RNA POLYMERASE SUBUNIT BETA"/>
    <property type="match status" value="1"/>
</dbReference>
<feature type="region of interest" description="Disordered" evidence="1">
    <location>
        <begin position="251"/>
        <end position="270"/>
    </location>
</feature>
<dbReference type="AlphaFoldDB" id="A0A1D1YNH3"/>
<evidence type="ECO:0000256" key="1">
    <source>
        <dbReference type="SAM" id="MobiDB-lite"/>
    </source>
</evidence>
<proteinExistence type="predicted"/>
<evidence type="ECO:0000313" key="3">
    <source>
        <dbReference type="EMBL" id="JAT56191.1"/>
    </source>
</evidence>
<name>A0A1D1YNH3_9ARAE</name>
<sequence>MDKEGSQIGVTKKQVVLGDITNSFAKRGSPLVPGKFLIGNDAIRKRECVEGGVKGPDSRKRALGENDNISEGKGRINWVANVCGTLVGNRKSSSFSKGSDDGCSKHFSSPKASSILETAILDHDAEPAEADIDLDVSHCANGMEKFSVSLEHAHFKMGDSLANGLARAELRDSCTTSISLPPWLERARDSLPAAEKGFQVESQRGSREMNNIMHTNPSASQKDKLGLDKSSNLSNSSIGLVNLTENTLQNSKNLPNETLNGNSDQGNSGSTGLLGSKIVNLEELENVRTNLNHDINVEGDKVSGKACSCTLCLKAAYLWMDLLYEDYKGRVSEINKSRRDSRFIAGRISTHDFIGRSVADHEKFMGLESDLLQRWRTLFLHTENVLTCESTRLQSSLLKLKELRESCKRDAEMISRAPSTKS</sequence>
<dbReference type="EMBL" id="GDJX01012137">
    <property type="protein sequence ID" value="JAT55799.1"/>
    <property type="molecule type" value="Transcribed_RNA"/>
</dbReference>
<feature type="compositionally biased region" description="Polar residues" evidence="1">
    <location>
        <begin position="200"/>
        <end position="220"/>
    </location>
</feature>
<accession>A0A1D1YNH3</accession>
<organism evidence="3">
    <name type="scientific">Anthurium amnicola</name>
    <dbReference type="NCBI Taxonomy" id="1678845"/>
    <lineage>
        <taxon>Eukaryota</taxon>
        <taxon>Viridiplantae</taxon>
        <taxon>Streptophyta</taxon>
        <taxon>Embryophyta</taxon>
        <taxon>Tracheophyta</taxon>
        <taxon>Spermatophyta</taxon>
        <taxon>Magnoliopsida</taxon>
        <taxon>Liliopsida</taxon>
        <taxon>Araceae</taxon>
        <taxon>Pothoideae</taxon>
        <taxon>Potheae</taxon>
        <taxon>Anthurium</taxon>
    </lineage>
</organism>
<evidence type="ECO:0000313" key="2">
    <source>
        <dbReference type="EMBL" id="JAT55799.1"/>
    </source>
</evidence>
<dbReference type="EMBL" id="GDJX01011745">
    <property type="protein sequence ID" value="JAT56191.1"/>
    <property type="molecule type" value="Transcribed_RNA"/>
</dbReference>
<dbReference type="PANTHER" id="PTHR33924">
    <property type="entry name" value="CATION-TRANSPORTING ATPASE"/>
    <property type="match status" value="1"/>
</dbReference>